<dbReference type="SUPFAM" id="SSF46609">
    <property type="entry name" value="Fe,Mn superoxide dismutase (SOD), N-terminal domain"/>
    <property type="match status" value="1"/>
</dbReference>
<dbReference type="OrthoDB" id="275227at2759"/>
<evidence type="ECO:0000313" key="5">
    <source>
        <dbReference type="Proteomes" id="UP000703269"/>
    </source>
</evidence>
<evidence type="ECO:0000313" key="4">
    <source>
        <dbReference type="EMBL" id="GJE84766.1"/>
    </source>
</evidence>
<dbReference type="Gene3D" id="3.55.40.20">
    <property type="entry name" value="Iron/manganese superoxide dismutase, C-terminal domain"/>
    <property type="match status" value="2"/>
</dbReference>
<protein>
    <submittedName>
        <fullName evidence="4">Manganese and iron superoxide dismutase</fullName>
    </submittedName>
</protein>
<dbReference type="GO" id="GO:0046872">
    <property type="term" value="F:metal ion binding"/>
    <property type="evidence" value="ECO:0007669"/>
    <property type="project" value="InterPro"/>
</dbReference>
<keyword evidence="5" id="KW-1185">Reference proteome</keyword>
<dbReference type="GO" id="GO:0005737">
    <property type="term" value="C:cytoplasm"/>
    <property type="evidence" value="ECO:0007669"/>
    <property type="project" value="TreeGrafter"/>
</dbReference>
<feature type="region of interest" description="Disordered" evidence="2">
    <location>
        <begin position="209"/>
        <end position="254"/>
    </location>
</feature>
<comment type="caution">
    <text evidence="4">The sequence shown here is derived from an EMBL/GenBank/DDBJ whole genome shotgun (WGS) entry which is preliminary data.</text>
</comment>
<dbReference type="AlphaFoldDB" id="A0A9P3FY92"/>
<dbReference type="SUPFAM" id="SSF54719">
    <property type="entry name" value="Fe,Mn superoxide dismutase (SOD), C-terminal domain"/>
    <property type="match status" value="1"/>
</dbReference>
<dbReference type="PANTHER" id="PTHR43595">
    <property type="entry name" value="37S RIBOSOMAL PROTEIN S26, MITOCHONDRIAL"/>
    <property type="match status" value="1"/>
</dbReference>
<evidence type="ECO:0000259" key="3">
    <source>
        <dbReference type="Pfam" id="PF02777"/>
    </source>
</evidence>
<dbReference type="InterPro" id="IPR036324">
    <property type="entry name" value="Mn/Fe_SOD_N_sf"/>
</dbReference>
<feature type="compositionally biased region" description="Low complexity" evidence="2">
    <location>
        <begin position="225"/>
        <end position="251"/>
    </location>
</feature>
<reference evidence="4 5" key="1">
    <citation type="submission" date="2021-08" db="EMBL/GenBank/DDBJ databases">
        <title>Draft Genome Sequence of Phanerochaete sordida strain YK-624.</title>
        <authorList>
            <person name="Mori T."/>
            <person name="Dohra H."/>
            <person name="Suzuki T."/>
            <person name="Kawagishi H."/>
            <person name="Hirai H."/>
        </authorList>
    </citation>
    <scope>NUCLEOTIDE SEQUENCE [LARGE SCALE GENOMIC DNA]</scope>
    <source>
        <strain evidence="4 5">YK-624</strain>
    </source>
</reference>
<organism evidence="4 5">
    <name type="scientific">Phanerochaete sordida</name>
    <dbReference type="NCBI Taxonomy" id="48140"/>
    <lineage>
        <taxon>Eukaryota</taxon>
        <taxon>Fungi</taxon>
        <taxon>Dikarya</taxon>
        <taxon>Basidiomycota</taxon>
        <taxon>Agaricomycotina</taxon>
        <taxon>Agaricomycetes</taxon>
        <taxon>Polyporales</taxon>
        <taxon>Phanerochaetaceae</taxon>
        <taxon>Phanerochaete</taxon>
    </lineage>
</organism>
<dbReference type="PANTHER" id="PTHR43595:SF2">
    <property type="entry name" value="SMALL RIBOSOMAL SUBUNIT PROTEIN MS42"/>
    <property type="match status" value="1"/>
</dbReference>
<feature type="domain" description="Manganese/iron superoxide dismutase C-terminal" evidence="3">
    <location>
        <begin position="260"/>
        <end position="322"/>
    </location>
</feature>
<dbReference type="Proteomes" id="UP000703269">
    <property type="component" value="Unassembled WGS sequence"/>
</dbReference>
<dbReference type="EMBL" id="BPQB01000001">
    <property type="protein sequence ID" value="GJE84766.1"/>
    <property type="molecule type" value="Genomic_DNA"/>
</dbReference>
<feature type="domain" description="Manganese/iron superoxide dismutase C-terminal" evidence="3">
    <location>
        <begin position="133"/>
        <end position="194"/>
    </location>
</feature>
<evidence type="ECO:0000256" key="2">
    <source>
        <dbReference type="SAM" id="MobiDB-lite"/>
    </source>
</evidence>
<dbReference type="GO" id="GO:0004784">
    <property type="term" value="F:superoxide dismutase activity"/>
    <property type="evidence" value="ECO:0007669"/>
    <property type="project" value="InterPro"/>
</dbReference>
<dbReference type="Pfam" id="PF02777">
    <property type="entry name" value="Sod_Fe_C"/>
    <property type="match status" value="2"/>
</dbReference>
<accession>A0A9P3FY92</accession>
<evidence type="ECO:0000256" key="1">
    <source>
        <dbReference type="ARBA" id="ARBA00037226"/>
    </source>
</evidence>
<gene>
    <name evidence="4" type="ORF">PsYK624_008420</name>
</gene>
<name>A0A9P3FY92_9APHY</name>
<proteinExistence type="predicted"/>
<dbReference type="InterPro" id="IPR036314">
    <property type="entry name" value="SOD_C_sf"/>
</dbReference>
<sequence length="336" mass="36750">MHRIASQLLAGSARHARRSPSVFRVLASRSLHHRVQPPYNVEDGMGDFLPPASLKMIAEDYQQGLLDRLNDEVKDTPQRPRSVVQTVIEAAQDPSKALMFSYASEALNNSFFLQCLKPPRAGALDHEDDMSQYLSGRIREQFGSVAQLKSTFGATALGMFGSGWVWLVCDQSGELAVIPTFGAGTLLVRSQVPIQTHIKGTSTAVIGEEPIIGRPRGIPGVNPTGQPAASSPASGVSSQQHPPHPPTQTRQFSSSALRANDSFRVASLSDHANRPPLGDTLFPLLCVSVHEHAWVSAGYGVWGKEEYMKRFWSVVNWEQVSRHYAIYAPDRSTADI</sequence>
<comment type="function">
    <text evidence="1">Component of the mitochondrial ribosome (mitoribosome), a dedicated translation machinery responsible for the synthesis of mitochondrial genome-encoded proteins, including at least some of the essential transmembrane subunits of the mitochondrial respiratory chain. The mitoribosomes are attached to the mitochondrial inner membrane and translation products are cotranslationally integrated into the membrane.</text>
</comment>
<dbReference type="InterPro" id="IPR019832">
    <property type="entry name" value="Mn/Fe_SOD_C"/>
</dbReference>